<name>A0A6S7A2D7_9BURK</name>
<gene>
    <name evidence="2" type="ORF">LMG3458_03022</name>
</gene>
<evidence type="ECO:0000313" key="2">
    <source>
        <dbReference type="EMBL" id="CAB3707594.1"/>
    </source>
</evidence>
<dbReference type="RefSeq" id="WP_175192954.1">
    <property type="nucleotide sequence ID" value="NZ_CADIJO010000009.1"/>
</dbReference>
<organism evidence="2 3">
    <name type="scientific">Achromobacter deleyi</name>
    <dbReference type="NCBI Taxonomy" id="1353891"/>
    <lineage>
        <taxon>Bacteria</taxon>
        <taxon>Pseudomonadati</taxon>
        <taxon>Pseudomonadota</taxon>
        <taxon>Betaproteobacteria</taxon>
        <taxon>Burkholderiales</taxon>
        <taxon>Alcaligenaceae</taxon>
        <taxon>Achromobacter</taxon>
    </lineage>
</organism>
<evidence type="ECO:0000256" key="1">
    <source>
        <dbReference type="SAM" id="SignalP"/>
    </source>
</evidence>
<feature type="chain" id="PRO_5028895030" evidence="1">
    <location>
        <begin position="23"/>
        <end position="128"/>
    </location>
</feature>
<proteinExistence type="predicted"/>
<sequence length="128" mass="13694">MNFLRRLFVVLLCLMLPLTGMAASGLAGAYAMPMPAAMADGPDCAPMADMPDCATMAQASSQAPSHPDGHGHSACKMTTQCQLGSLYHPTPAPAAYRHVGLASPVTFHYAQPLIVQRLDDFWRPPRVN</sequence>
<keyword evidence="1" id="KW-0732">Signal</keyword>
<reference evidence="2 3" key="1">
    <citation type="submission" date="2020-04" db="EMBL/GenBank/DDBJ databases">
        <authorList>
            <person name="De Canck E."/>
        </authorList>
    </citation>
    <scope>NUCLEOTIDE SEQUENCE [LARGE SCALE GENOMIC DNA]</scope>
    <source>
        <strain evidence="2 3">LMG 3458</strain>
    </source>
</reference>
<protein>
    <submittedName>
        <fullName evidence="2">Uncharacterized protein</fullName>
    </submittedName>
</protein>
<accession>A0A6S7A2D7</accession>
<dbReference type="Proteomes" id="UP000494111">
    <property type="component" value="Unassembled WGS sequence"/>
</dbReference>
<dbReference type="EMBL" id="CADIJO010000009">
    <property type="protein sequence ID" value="CAB3707594.1"/>
    <property type="molecule type" value="Genomic_DNA"/>
</dbReference>
<dbReference type="AlphaFoldDB" id="A0A6S7A2D7"/>
<feature type="signal peptide" evidence="1">
    <location>
        <begin position="1"/>
        <end position="22"/>
    </location>
</feature>
<evidence type="ECO:0000313" key="3">
    <source>
        <dbReference type="Proteomes" id="UP000494111"/>
    </source>
</evidence>